<protein>
    <submittedName>
        <fullName evidence="3">Aspartate racemase</fullName>
        <ecNumber evidence="3">5.1.1.13</ecNumber>
    </submittedName>
</protein>
<proteinExistence type="inferred from homology"/>
<dbReference type="SUPFAM" id="SSF53681">
    <property type="entry name" value="Aspartate/glutamate racemase"/>
    <property type="match status" value="2"/>
</dbReference>
<dbReference type="InterPro" id="IPR004380">
    <property type="entry name" value="Asp_race"/>
</dbReference>
<dbReference type="Pfam" id="PF01177">
    <property type="entry name" value="Asp_Glu_race"/>
    <property type="match status" value="1"/>
</dbReference>
<keyword evidence="4" id="KW-1185">Reference proteome</keyword>
<keyword evidence="2 3" id="KW-0413">Isomerase</keyword>
<dbReference type="InterPro" id="IPR001920">
    <property type="entry name" value="Asp/Glu_race"/>
</dbReference>
<sequence length="239" mass="25777">MKKIGVIGGMSFESTAIYYRMINEQVRTELGGLSSADMLVHSVNFAEIVALQKAGDWAEAAERLAKSAANLEKAGAGCILIATNTMHKVADEVARHIHIPLINIIDVTADALKAKHAKKPLLLATRYTMEDGFYAERMARHGLSLVTPDHLGRVIMHDVIFNELCAGHISDASRKRVIEIIEKAHDAGADSVILGCTEICMLIEPSMSPLPTFDSTAIHAAAAVEFSLAGMRAEMVEAA</sequence>
<accession>A0ABV2IUS3</accession>
<evidence type="ECO:0000313" key="4">
    <source>
        <dbReference type="Proteomes" id="UP001549047"/>
    </source>
</evidence>
<evidence type="ECO:0000256" key="2">
    <source>
        <dbReference type="ARBA" id="ARBA00023235"/>
    </source>
</evidence>
<evidence type="ECO:0000313" key="3">
    <source>
        <dbReference type="EMBL" id="MET3612222.1"/>
    </source>
</evidence>
<dbReference type="EMBL" id="JBEPMB010000001">
    <property type="protein sequence ID" value="MET3612222.1"/>
    <property type="molecule type" value="Genomic_DNA"/>
</dbReference>
<gene>
    <name evidence="3" type="ORF">ABID16_000527</name>
</gene>
<dbReference type="EC" id="5.1.1.13" evidence="3"/>
<name>A0ABV2IUS3_9HYPH</name>
<organism evidence="3 4">
    <name type="scientific">Rhizobium aquaticum</name>
    <dbReference type="NCBI Taxonomy" id="1549636"/>
    <lineage>
        <taxon>Bacteria</taxon>
        <taxon>Pseudomonadati</taxon>
        <taxon>Pseudomonadota</taxon>
        <taxon>Alphaproteobacteria</taxon>
        <taxon>Hyphomicrobiales</taxon>
        <taxon>Rhizobiaceae</taxon>
        <taxon>Rhizobium/Agrobacterium group</taxon>
        <taxon>Rhizobium</taxon>
    </lineage>
</organism>
<dbReference type="InterPro" id="IPR015942">
    <property type="entry name" value="Asp/Glu/hydantoin_racemase"/>
</dbReference>
<comment type="similarity">
    <text evidence="1">Belongs to the aspartate/glutamate racemases family.</text>
</comment>
<evidence type="ECO:0000256" key="1">
    <source>
        <dbReference type="ARBA" id="ARBA00007847"/>
    </source>
</evidence>
<reference evidence="3 4" key="1">
    <citation type="submission" date="2024-06" db="EMBL/GenBank/DDBJ databases">
        <title>Genomic Encyclopedia of Type Strains, Phase IV (KMG-IV): sequencing the most valuable type-strain genomes for metagenomic binning, comparative biology and taxonomic classification.</title>
        <authorList>
            <person name="Goeker M."/>
        </authorList>
    </citation>
    <scope>NUCLEOTIDE SEQUENCE [LARGE SCALE GENOMIC DNA]</scope>
    <source>
        <strain evidence="3 4">DSM 29780</strain>
    </source>
</reference>
<comment type="caution">
    <text evidence="3">The sequence shown here is derived from an EMBL/GenBank/DDBJ whole genome shotgun (WGS) entry which is preliminary data.</text>
</comment>
<dbReference type="PANTHER" id="PTHR21198:SF7">
    <property type="entry name" value="ASPARTATE-GLUTAMATE RACEMASE FAMILY"/>
    <property type="match status" value="1"/>
</dbReference>
<dbReference type="Gene3D" id="3.40.50.1860">
    <property type="match status" value="2"/>
</dbReference>
<dbReference type="Proteomes" id="UP001549047">
    <property type="component" value="Unassembled WGS sequence"/>
</dbReference>
<dbReference type="PANTHER" id="PTHR21198">
    <property type="entry name" value="GLUTAMATE RACEMASE"/>
    <property type="match status" value="1"/>
</dbReference>
<dbReference type="RefSeq" id="WP_354554798.1">
    <property type="nucleotide sequence ID" value="NZ_JBEPMB010000001.1"/>
</dbReference>
<dbReference type="GO" id="GO:0047689">
    <property type="term" value="F:aspartate racemase activity"/>
    <property type="evidence" value="ECO:0007669"/>
    <property type="project" value="UniProtKB-EC"/>
</dbReference>
<dbReference type="NCBIfam" id="TIGR00035">
    <property type="entry name" value="asp_race"/>
    <property type="match status" value="1"/>
</dbReference>